<organism evidence="1 2">
    <name type="scientific">Steinernema carpocapsae</name>
    <name type="common">Entomopathogenic nematode</name>
    <dbReference type="NCBI Taxonomy" id="34508"/>
    <lineage>
        <taxon>Eukaryota</taxon>
        <taxon>Metazoa</taxon>
        <taxon>Ecdysozoa</taxon>
        <taxon>Nematoda</taxon>
        <taxon>Chromadorea</taxon>
        <taxon>Rhabditida</taxon>
        <taxon>Tylenchina</taxon>
        <taxon>Panagrolaimomorpha</taxon>
        <taxon>Strongyloidoidea</taxon>
        <taxon>Steinernematidae</taxon>
        <taxon>Steinernema</taxon>
    </lineage>
</organism>
<proteinExistence type="predicted"/>
<gene>
    <name evidence="1" type="ORF">L596_012066</name>
</gene>
<comment type="caution">
    <text evidence="1">The sequence shown here is derived from an EMBL/GenBank/DDBJ whole genome shotgun (WGS) entry which is preliminary data.</text>
</comment>
<accession>A0A4U5NVX4</accession>
<keyword evidence="2" id="KW-1185">Reference proteome</keyword>
<reference evidence="1 2" key="1">
    <citation type="journal article" date="2015" name="Genome Biol.">
        <title>Comparative genomics of Steinernema reveals deeply conserved gene regulatory networks.</title>
        <authorList>
            <person name="Dillman A.R."/>
            <person name="Macchietto M."/>
            <person name="Porter C.F."/>
            <person name="Rogers A."/>
            <person name="Williams B."/>
            <person name="Antoshechkin I."/>
            <person name="Lee M.M."/>
            <person name="Goodwin Z."/>
            <person name="Lu X."/>
            <person name="Lewis E.E."/>
            <person name="Goodrich-Blair H."/>
            <person name="Stock S.P."/>
            <person name="Adams B.J."/>
            <person name="Sternberg P.W."/>
            <person name="Mortazavi A."/>
        </authorList>
    </citation>
    <scope>NUCLEOTIDE SEQUENCE [LARGE SCALE GENOMIC DNA]</scope>
    <source>
        <strain evidence="1 2">ALL</strain>
    </source>
</reference>
<dbReference type="GO" id="GO:0009890">
    <property type="term" value="P:negative regulation of biosynthetic process"/>
    <property type="evidence" value="ECO:0007669"/>
    <property type="project" value="InterPro"/>
</dbReference>
<dbReference type="EMBL" id="AZBU02000003">
    <property type="protein sequence ID" value="TKR87709.1"/>
    <property type="molecule type" value="Genomic_DNA"/>
</dbReference>
<sequence length="93" mass="10316">MASPTLVTHIIVHTLQVHLFTGPTNLSVNSDEGLIDLLDIDVKQNRKEHKMMKTKKSVQEVLDILASRGYHTISSMSGSTTFVWTLSNHVQSG</sequence>
<dbReference type="Pfam" id="PF06399">
    <property type="entry name" value="GFRP"/>
    <property type="match status" value="1"/>
</dbReference>
<dbReference type="Proteomes" id="UP000298663">
    <property type="component" value="Unassembled WGS sequence"/>
</dbReference>
<dbReference type="Gene3D" id="3.30.1410.10">
    <property type="entry name" value="GTP cyclohydrolase I feedback regulatory protein GFRP"/>
    <property type="match status" value="1"/>
</dbReference>
<name>A0A4U5NVX4_STECR</name>
<evidence type="ECO:0000313" key="2">
    <source>
        <dbReference type="Proteomes" id="UP000298663"/>
    </source>
</evidence>
<reference evidence="1 2" key="2">
    <citation type="journal article" date="2019" name="G3 (Bethesda)">
        <title>Hybrid Assembly of the Genome of the Entomopathogenic Nematode Steinernema carpocapsae Identifies the X-Chromosome.</title>
        <authorList>
            <person name="Serra L."/>
            <person name="Macchietto M."/>
            <person name="Macias-Munoz A."/>
            <person name="McGill C.J."/>
            <person name="Rodriguez I.M."/>
            <person name="Rodriguez B."/>
            <person name="Murad R."/>
            <person name="Mortazavi A."/>
        </authorList>
    </citation>
    <scope>NUCLEOTIDE SEQUENCE [LARGE SCALE GENOMIC DNA]</scope>
    <source>
        <strain evidence="1 2">ALL</strain>
    </source>
</reference>
<dbReference type="InterPro" id="IPR036717">
    <property type="entry name" value="GFRP_sf"/>
</dbReference>
<dbReference type="AlphaFoldDB" id="A0A4U5NVX4"/>
<protein>
    <submittedName>
        <fullName evidence="1">Uncharacterized protein</fullName>
    </submittedName>
</protein>
<evidence type="ECO:0000313" key="1">
    <source>
        <dbReference type="EMBL" id="TKR87709.1"/>
    </source>
</evidence>
<dbReference type="InterPro" id="IPR009112">
    <property type="entry name" value="GTP_CycHdrlase_I_reg"/>
</dbReference>